<evidence type="ECO:0000256" key="9">
    <source>
        <dbReference type="PROSITE-ProRule" id="PRU01091"/>
    </source>
</evidence>
<evidence type="ECO:0000256" key="6">
    <source>
        <dbReference type="ARBA" id="ARBA00023163"/>
    </source>
</evidence>
<dbReference type="PROSITE" id="PS51755">
    <property type="entry name" value="OMPR_PHOB"/>
    <property type="match status" value="1"/>
</dbReference>
<comment type="function">
    <text evidence="7">May play the central regulatory role in sporulation. It may be an element of the effector pathway responsible for the activation of sporulation genes in response to nutritional stress. Spo0A may act in concert with spo0H (a sigma factor) to control the expression of some genes that are critical to the sporulation process.</text>
</comment>
<dbReference type="PANTHER" id="PTHR48111">
    <property type="entry name" value="REGULATOR OF RPOS"/>
    <property type="match status" value="1"/>
</dbReference>
<dbReference type="Pfam" id="PF00486">
    <property type="entry name" value="Trans_reg_C"/>
    <property type="match status" value="1"/>
</dbReference>
<proteinExistence type="predicted"/>
<dbReference type="InterPro" id="IPR036388">
    <property type="entry name" value="WH-like_DNA-bd_sf"/>
</dbReference>
<dbReference type="EMBL" id="QEKK01000010">
    <property type="protein sequence ID" value="PVY47279.1"/>
    <property type="molecule type" value="Genomic_DNA"/>
</dbReference>
<dbReference type="GO" id="GO:0005829">
    <property type="term" value="C:cytosol"/>
    <property type="evidence" value="ECO:0007669"/>
    <property type="project" value="TreeGrafter"/>
</dbReference>
<dbReference type="Pfam" id="PF00072">
    <property type="entry name" value="Response_reg"/>
    <property type="match status" value="1"/>
</dbReference>
<dbReference type="Gene3D" id="1.10.10.10">
    <property type="entry name" value="Winged helix-like DNA-binding domain superfamily/Winged helix DNA-binding domain"/>
    <property type="match status" value="1"/>
</dbReference>
<sequence>MVEGDQALCAAVDIHLRQQGYTVDYAHTGEDGLHFALQNAYDLILMDRMLPELDGLEAVRTLRSRGFSTPVLMLTALDGVPDRVDGLDAGADDYPAKPFAAEELLARIRALSRRPRQWESTSRLSAGDLELDTELAALLRPAGACSLSRREKQLLELFLRNAGQTLTRELLLSRVWGPDAPVEDGNLDNYIHFLRRRLRAVGSAVRLATVRSVGYRLEVGPY</sequence>
<protein>
    <recommendedName>
        <fullName evidence="1">Stage 0 sporulation protein A homolog</fullName>
    </recommendedName>
</protein>
<dbReference type="Gene3D" id="6.10.250.690">
    <property type="match status" value="1"/>
</dbReference>
<keyword evidence="5 9" id="KW-0238">DNA-binding</keyword>
<keyword evidence="4" id="KW-0805">Transcription regulation</keyword>
<dbReference type="GeneID" id="93229668"/>
<dbReference type="CDD" id="cd00383">
    <property type="entry name" value="trans_reg_C"/>
    <property type="match status" value="1"/>
</dbReference>
<feature type="DNA-binding region" description="OmpR/PhoB-type" evidence="9">
    <location>
        <begin position="121"/>
        <end position="219"/>
    </location>
</feature>
<gene>
    <name evidence="12" type="ORF">C7373_1104</name>
</gene>
<evidence type="ECO:0000313" key="13">
    <source>
        <dbReference type="Proteomes" id="UP000245778"/>
    </source>
</evidence>
<dbReference type="RefSeq" id="WP_075703583.1">
    <property type="nucleotide sequence ID" value="NZ_CP011524.1"/>
</dbReference>
<feature type="modified residue" description="4-aspartylphosphate" evidence="8">
    <location>
        <position position="47"/>
    </location>
</feature>
<dbReference type="InterPro" id="IPR011006">
    <property type="entry name" value="CheY-like_superfamily"/>
</dbReference>
<dbReference type="SMART" id="SM00862">
    <property type="entry name" value="Trans_reg_C"/>
    <property type="match status" value="1"/>
</dbReference>
<dbReference type="GO" id="GO:0006355">
    <property type="term" value="P:regulation of DNA-templated transcription"/>
    <property type="evidence" value="ECO:0007669"/>
    <property type="project" value="InterPro"/>
</dbReference>
<evidence type="ECO:0000256" key="1">
    <source>
        <dbReference type="ARBA" id="ARBA00018672"/>
    </source>
</evidence>
<feature type="domain" description="OmpR/PhoB-type" evidence="11">
    <location>
        <begin position="121"/>
        <end position="219"/>
    </location>
</feature>
<dbReference type="PROSITE" id="PS50110">
    <property type="entry name" value="RESPONSE_REGULATORY"/>
    <property type="match status" value="1"/>
</dbReference>
<dbReference type="SUPFAM" id="SSF46894">
    <property type="entry name" value="C-terminal effector domain of the bipartite response regulators"/>
    <property type="match status" value="1"/>
</dbReference>
<evidence type="ECO:0000259" key="11">
    <source>
        <dbReference type="PROSITE" id="PS51755"/>
    </source>
</evidence>
<keyword evidence="6" id="KW-0804">Transcription</keyword>
<dbReference type="OrthoDB" id="9790442at2"/>
<dbReference type="InterPro" id="IPR001789">
    <property type="entry name" value="Sig_transdc_resp-reg_receiver"/>
</dbReference>
<evidence type="ECO:0000256" key="4">
    <source>
        <dbReference type="ARBA" id="ARBA00023015"/>
    </source>
</evidence>
<dbReference type="Proteomes" id="UP000245778">
    <property type="component" value="Unassembled WGS sequence"/>
</dbReference>
<keyword evidence="2 8" id="KW-0597">Phosphoprotein</keyword>
<keyword evidence="3" id="KW-0902">Two-component regulatory system</keyword>
<dbReference type="GO" id="GO:0000976">
    <property type="term" value="F:transcription cis-regulatory region binding"/>
    <property type="evidence" value="ECO:0007669"/>
    <property type="project" value="TreeGrafter"/>
</dbReference>
<name>A0A2U1BF39_9FIRM</name>
<feature type="domain" description="Response regulatory" evidence="10">
    <location>
        <begin position="1"/>
        <end position="112"/>
    </location>
</feature>
<organism evidence="12 13">
    <name type="scientific">Intestinimonas butyriciproducens</name>
    <dbReference type="NCBI Taxonomy" id="1297617"/>
    <lineage>
        <taxon>Bacteria</taxon>
        <taxon>Bacillati</taxon>
        <taxon>Bacillota</taxon>
        <taxon>Clostridia</taxon>
        <taxon>Eubacteriales</taxon>
        <taxon>Intestinimonas</taxon>
    </lineage>
</organism>
<accession>A0A2U1BF39</accession>
<dbReference type="InterPro" id="IPR039420">
    <property type="entry name" value="WalR-like"/>
</dbReference>
<dbReference type="InterPro" id="IPR001867">
    <property type="entry name" value="OmpR/PhoB-type_DNA-bd"/>
</dbReference>
<evidence type="ECO:0000256" key="3">
    <source>
        <dbReference type="ARBA" id="ARBA00023012"/>
    </source>
</evidence>
<evidence type="ECO:0000256" key="8">
    <source>
        <dbReference type="PROSITE-ProRule" id="PRU00169"/>
    </source>
</evidence>
<evidence type="ECO:0000259" key="10">
    <source>
        <dbReference type="PROSITE" id="PS50110"/>
    </source>
</evidence>
<dbReference type="GO" id="GO:0000156">
    <property type="term" value="F:phosphorelay response regulator activity"/>
    <property type="evidence" value="ECO:0007669"/>
    <property type="project" value="TreeGrafter"/>
</dbReference>
<evidence type="ECO:0000256" key="5">
    <source>
        <dbReference type="ARBA" id="ARBA00023125"/>
    </source>
</evidence>
<reference evidence="12 13" key="1">
    <citation type="submission" date="2018-04" db="EMBL/GenBank/DDBJ databases">
        <title>Genomic Encyclopedia of Type Strains, Phase IV (KMG-IV): sequencing the most valuable type-strain genomes for metagenomic binning, comparative biology and taxonomic classification.</title>
        <authorList>
            <person name="Goeker M."/>
        </authorList>
    </citation>
    <scope>NUCLEOTIDE SEQUENCE [LARGE SCALE GENOMIC DNA]</scope>
    <source>
        <strain evidence="12 13">DSM 26588</strain>
    </source>
</reference>
<dbReference type="Gene3D" id="3.40.50.2300">
    <property type="match status" value="1"/>
</dbReference>
<dbReference type="InterPro" id="IPR016032">
    <property type="entry name" value="Sig_transdc_resp-reg_C-effctor"/>
</dbReference>
<dbReference type="AlphaFoldDB" id="A0A2U1BF39"/>
<evidence type="ECO:0000313" key="12">
    <source>
        <dbReference type="EMBL" id="PVY47279.1"/>
    </source>
</evidence>
<dbReference type="SUPFAM" id="SSF52172">
    <property type="entry name" value="CheY-like"/>
    <property type="match status" value="1"/>
</dbReference>
<dbReference type="SMART" id="SM00448">
    <property type="entry name" value="REC"/>
    <property type="match status" value="1"/>
</dbReference>
<evidence type="ECO:0000256" key="2">
    <source>
        <dbReference type="ARBA" id="ARBA00022553"/>
    </source>
</evidence>
<evidence type="ECO:0000256" key="7">
    <source>
        <dbReference type="ARBA" id="ARBA00024867"/>
    </source>
</evidence>
<dbReference type="GO" id="GO:0032993">
    <property type="term" value="C:protein-DNA complex"/>
    <property type="evidence" value="ECO:0007669"/>
    <property type="project" value="TreeGrafter"/>
</dbReference>
<dbReference type="PANTHER" id="PTHR48111:SF22">
    <property type="entry name" value="REGULATOR OF RPOS"/>
    <property type="match status" value="1"/>
</dbReference>
<comment type="caution">
    <text evidence="12">The sequence shown here is derived from an EMBL/GenBank/DDBJ whole genome shotgun (WGS) entry which is preliminary data.</text>
</comment>